<evidence type="ECO:0000313" key="3">
    <source>
        <dbReference type="Proteomes" id="UP000295134"/>
    </source>
</evidence>
<sequence length="285" mass="32272">MSEINMEEQYKKLIDWIKSLKPVSASLNEDYVNDSKLTVSTGDIIGAHQDKDLIIAQQLNEMTRDGKSTDITAEKLAESPANGLAIISTIAMGGIGYDPQKASMPGNSEAYITYAEEMKKNVLMMVEEDKLLDLNYREENYDDLIDKIVDIYDSITGADKQKIKNSVTQLAKAALSYSEQKNDSVLFTQGVIASANKDDVKFYINSSHILFERQTGKTKSEPTDKYVSRIQIKSIVLKMHTFIYDKKIAEILLDTTRSDLEEWIRKMKTKAKDNKEVMNYCFGNK</sequence>
<dbReference type="Proteomes" id="UP001177592">
    <property type="component" value="Chromosome"/>
</dbReference>
<dbReference type="Proteomes" id="UP000295134">
    <property type="component" value="Chromosome"/>
</dbReference>
<keyword evidence="4" id="KW-1185">Reference proteome</keyword>
<reference evidence="2" key="2">
    <citation type="submission" date="2023-04" db="EMBL/GenBank/DDBJ databases">
        <title>Genome dynamics across the evolutionary transition to endosymbiosis.</title>
        <authorList>
            <person name="Siozios S."/>
            <person name="Nadal-Jimenez P."/>
            <person name="Azagi T."/>
            <person name="Sprong H."/>
            <person name="Frost C.L."/>
            <person name="Parratt S.R."/>
            <person name="Taylor G."/>
            <person name="Brettell L."/>
            <person name="Lew K.C."/>
            <person name="Croft L."/>
            <person name="King K.C."/>
            <person name="Brockhurst M.A."/>
            <person name="Hypsa V."/>
            <person name="Novakova E."/>
            <person name="Darby A.C."/>
            <person name="Hurst G.D.D."/>
        </authorList>
    </citation>
    <scope>NUCLEOTIDE SEQUENCE</scope>
    <source>
        <strain evidence="2">ANv_CAN</strain>
    </source>
</reference>
<evidence type="ECO:0000313" key="1">
    <source>
        <dbReference type="EMBL" id="QBY44583.1"/>
    </source>
</evidence>
<evidence type="ECO:0000313" key="4">
    <source>
        <dbReference type="Proteomes" id="UP001177592"/>
    </source>
</evidence>
<dbReference type="RefSeq" id="WP_026821808.1">
    <property type="nucleotide sequence ID" value="NZ_CP038613.1"/>
</dbReference>
<dbReference type="AlphaFoldDB" id="A0A4V1BX62"/>
<dbReference type="EMBL" id="CP038613">
    <property type="protein sequence ID" value="QBY44583.1"/>
    <property type="molecule type" value="Genomic_DNA"/>
</dbReference>
<dbReference type="GeneID" id="96878136"/>
<organism evidence="1 3">
    <name type="scientific">Arsenophonus nasoniae</name>
    <name type="common">son-killer infecting Nasonia vitripennis</name>
    <dbReference type="NCBI Taxonomy" id="638"/>
    <lineage>
        <taxon>Bacteria</taxon>
        <taxon>Pseudomonadati</taxon>
        <taxon>Pseudomonadota</taxon>
        <taxon>Gammaproteobacteria</taxon>
        <taxon>Enterobacterales</taxon>
        <taxon>Morganellaceae</taxon>
        <taxon>Arsenophonus</taxon>
    </lineage>
</organism>
<gene>
    <name evidence="1" type="ORF">ArsFIN_31690</name>
    <name evidence="2" type="ORF">QE258_14685</name>
</gene>
<dbReference type="EMBL" id="CP123523">
    <property type="protein sequence ID" value="WGM04829.1"/>
    <property type="molecule type" value="Genomic_DNA"/>
</dbReference>
<accession>A0A4V1BX62</accession>
<reference evidence="1 3" key="1">
    <citation type="submission" date="2019-03" db="EMBL/GenBank/DDBJ databases">
        <title>Long-read sequencing reveals hyperdense prophage content in a complex bacterial symbiont genome.</title>
        <authorList>
            <person name="Frost C.L."/>
            <person name="Siozios S."/>
            <person name="Nadal-Jimenez P."/>
            <person name="Brockhurst M.A."/>
            <person name="King K.C."/>
            <person name="Darby A.C."/>
            <person name="Hurst G.D.D."/>
        </authorList>
    </citation>
    <scope>NUCLEOTIDE SEQUENCE [LARGE SCALE GENOMIC DNA]</scope>
    <source>
        <strain evidence="1 3">FIN</strain>
    </source>
</reference>
<protein>
    <submittedName>
        <fullName evidence="1">Uncharacterized protein</fullName>
    </submittedName>
</protein>
<evidence type="ECO:0000313" key="2">
    <source>
        <dbReference type="EMBL" id="WGM04829.1"/>
    </source>
</evidence>
<name>A0A4V1BX62_9GAMM</name>
<proteinExistence type="predicted"/>
<dbReference type="KEGG" id="ans:ArsFIN_31690"/>